<dbReference type="EC" id="3.4.24.-" evidence="2"/>
<evidence type="ECO:0000313" key="2">
    <source>
        <dbReference type="EMBL" id="SOY30593.1"/>
    </source>
</evidence>
<dbReference type="OrthoDB" id="9809379at2"/>
<dbReference type="InterPro" id="IPR003959">
    <property type="entry name" value="ATPase_AAA_core"/>
</dbReference>
<dbReference type="GO" id="GO:0005524">
    <property type="term" value="F:ATP binding"/>
    <property type="evidence" value="ECO:0007669"/>
    <property type="project" value="InterPro"/>
</dbReference>
<dbReference type="SUPFAM" id="SSF52540">
    <property type="entry name" value="P-loop containing nucleoside triphosphate hydrolases"/>
    <property type="match status" value="2"/>
</dbReference>
<dbReference type="InterPro" id="IPR003593">
    <property type="entry name" value="AAA+_ATPase"/>
</dbReference>
<accession>A0A2K4ZJD6</accession>
<gene>
    <name evidence="2" type="primary">ftsH_1</name>
    <name evidence="2" type="ORF">AMURIS_03324</name>
</gene>
<keyword evidence="2" id="KW-0645">Protease</keyword>
<keyword evidence="2" id="KW-0482">Metalloprotease</keyword>
<dbReference type="SUPFAM" id="SSF140990">
    <property type="entry name" value="FtsH protease domain-like"/>
    <property type="match status" value="1"/>
</dbReference>
<dbReference type="Pfam" id="PF01434">
    <property type="entry name" value="Peptidase_M41"/>
    <property type="match status" value="1"/>
</dbReference>
<evidence type="ECO:0000259" key="1">
    <source>
        <dbReference type="SMART" id="SM00382"/>
    </source>
</evidence>
<evidence type="ECO:0000313" key="3">
    <source>
        <dbReference type="Proteomes" id="UP000236311"/>
    </source>
</evidence>
<dbReference type="PANTHER" id="PTHR23076:SF97">
    <property type="entry name" value="ATP-DEPENDENT ZINC METALLOPROTEASE YME1L1"/>
    <property type="match status" value="1"/>
</dbReference>
<dbReference type="GO" id="GO:0004222">
    <property type="term" value="F:metalloendopeptidase activity"/>
    <property type="evidence" value="ECO:0007669"/>
    <property type="project" value="InterPro"/>
</dbReference>
<dbReference type="InterPro" id="IPR027417">
    <property type="entry name" value="P-loop_NTPase"/>
</dbReference>
<proteinExistence type="predicted"/>
<dbReference type="GO" id="GO:0005886">
    <property type="term" value="C:plasma membrane"/>
    <property type="evidence" value="ECO:0007669"/>
    <property type="project" value="TreeGrafter"/>
</dbReference>
<dbReference type="GO" id="GO:0006508">
    <property type="term" value="P:proteolysis"/>
    <property type="evidence" value="ECO:0007669"/>
    <property type="project" value="UniProtKB-KW"/>
</dbReference>
<dbReference type="Gene3D" id="3.40.50.300">
    <property type="entry name" value="P-loop containing nucleotide triphosphate hydrolases"/>
    <property type="match status" value="2"/>
</dbReference>
<organism evidence="2 3">
    <name type="scientific">Acetatifactor muris</name>
    <dbReference type="NCBI Taxonomy" id="879566"/>
    <lineage>
        <taxon>Bacteria</taxon>
        <taxon>Bacillati</taxon>
        <taxon>Bacillota</taxon>
        <taxon>Clostridia</taxon>
        <taxon>Lachnospirales</taxon>
        <taxon>Lachnospiraceae</taxon>
        <taxon>Acetatifactor</taxon>
    </lineage>
</organism>
<dbReference type="Gene3D" id="1.20.58.760">
    <property type="entry name" value="Peptidase M41"/>
    <property type="match status" value="1"/>
</dbReference>
<dbReference type="Pfam" id="PF07724">
    <property type="entry name" value="AAA_2"/>
    <property type="match status" value="1"/>
</dbReference>
<dbReference type="RefSeq" id="WP_103240617.1">
    <property type="nucleotide sequence ID" value="NZ_JANJZD010000017.1"/>
</dbReference>
<dbReference type="SMART" id="SM00382">
    <property type="entry name" value="AAA"/>
    <property type="match status" value="2"/>
</dbReference>
<dbReference type="GO" id="GO:0016887">
    <property type="term" value="F:ATP hydrolysis activity"/>
    <property type="evidence" value="ECO:0007669"/>
    <property type="project" value="InterPro"/>
</dbReference>
<dbReference type="Proteomes" id="UP000236311">
    <property type="component" value="Unassembled WGS sequence"/>
</dbReference>
<reference evidence="2 3" key="1">
    <citation type="submission" date="2018-01" db="EMBL/GenBank/DDBJ databases">
        <authorList>
            <person name="Gaut B.S."/>
            <person name="Morton B.R."/>
            <person name="Clegg M.T."/>
            <person name="Duvall M.R."/>
        </authorList>
    </citation>
    <scope>NUCLEOTIDE SEQUENCE [LARGE SCALE GENOMIC DNA]</scope>
    <source>
        <strain evidence="2">GP69</strain>
    </source>
</reference>
<sequence length="1797" mass="205918">MDSTTRQYNVSIFHCSGTGNTPSSAVHMEVTGDFKAFYEDAMDWIRAFHQCGKEDRFRIHDGEEEEGFFVRCDEAEVILSLLYCCKEHKAAVREIFYQGNHYTDISDIRFSEGFVADKYGVDGFGNADRINIRLHAKRNGRDTLVYIFGPEFGYIPTDNYEEELCIFGYPLSHGMVETEEKRMYYAGTCCYPCYEEIDDFYYPSPGVKICDYHDGVELFLETDGKNVTFSALMDGRLYKKISKDDEKIVFHSALHEDVLLREMRLYEACEGGARKLSFWQCRDMQDVEFGKDSSGRYRYMGDNREVAEIWADRAFVPPQTPDPGSLNRESALRLCRDYIRAFYAERSDRIPEASETGANPKEPETAAAAEEKKIWNEFRRILEDIQGKYGLSAAEKAAYEVKAEYKEATNAEVLYAASIFFSLEDRELEKLLPTEKLRKEYEVLKTAVKDDLNLQADPDVSIFSELREIFAGDFFYLNRITIPWETEDRFLPVPDDDVRSGIISEYSSIFLLVSLAGKRLYNPDPGRYRCRDFLSIIKYYRTNKPRKESPKKEIDTVIALRKRLRDGLRAGVRGQDMAVEKFVDGYIRYQIRGKVSGKPAGLYLFAGPPGTGKTYLAETFAGLKDMREAGYQYRRFDMSAYGGGSSDAVSGLVGFERTWRAAQPGQLTDFVKKNPKCVLLFDEIEKASPQVRFLFLSILEGAVLIDKYYNEQVSFEDAILIFTTNEGRDLYEDNSEVNLTALSDSAVIEGLQASKFAPELISRFMSGTIIMFNHLDYFNMSAIFANSVNQAVEQIRRDRDNLHFNLVYDDKLPKLYLLSKGDRIDARFVSANARKTAEDYFLEAVEYMGKHCPGSLGEVNKASVSVEVTEKSRKYFEMTQRPRILLYTEEGTALYTGETVRISSGFLPEKALKELGQMADCDLAEHAESEKGHEKSFRKFLQSCNWNSRRREDRYDAILIDLGENSKKYKATESYKCLKITAEAKPNIPVIVVDRGNVEDKAPLLALGVTDFLRAVPYEPQPTDKSDPTDSLALDRAELEVILGRQYFVEMAKSLVREGKRLSCDVDYNYRKESGELEIRFTNLREKEAAAEDAEARRQNRKYLLTEKPQVRLTDIFGNEQVREAVKRCIDNIKNPEKYRVAGARLMTGILMYGAPGMGKTMFAKAMAFESGASFISAVGADFLSKDGNAQKDGNASKNGIAKMEEMFRTARRKRPCILFIDEFDAISRHREGPITSEQENVLEKFLKEMDGLETDNDGVYVVAATNYPLERLDDAVTRRFSAKIPFRYPDMEERLSFLLHVLEKKNLKDKVSERTARTLSLKMYGTRTNFSEIETFVEESVAEAVYKNEAVTERFLLNRIHDEADGAARQNHDPRNYIATAFHEAGHAVLQDYYGMKVDYVTIVSRGIYGGYALGQPRYHAGQDFLDQICICFAGRIAEMLYTGKELGINVGAGSDLQKATYIAYEYVCRYAMDQRFMVVPEMFAPRTGVYPENVLPESEKEAIWTSVNRILNQQWNAAIQLLQKCWDQVQALAYSLIYMQELVGDKVEEVIRSKVPYVEETCFLDSDNDYMRTIGTGAETMIPFGYAVYPYYFNSQIKTRPEEEDMPETEGRHYFYAVKKAEKPLGISENLQEAFTAAYGQGASCRRFVSPEAARRYLDMLELKVFRQGENRFCNFYEDALSEMIDTRVKVKDLIIVEEGEIGCYQVKTDKAGVTHLAVLKREYIDLYLERAAEAGMPFAWYLMDELAERFLEENESAYRVIQIYDKELQKELLNYMGAMEYQAKRYRRNLGYQD</sequence>
<dbReference type="GO" id="GO:0004176">
    <property type="term" value="F:ATP-dependent peptidase activity"/>
    <property type="evidence" value="ECO:0007669"/>
    <property type="project" value="InterPro"/>
</dbReference>
<name>A0A2K4ZJD6_9FIRM</name>
<dbReference type="EMBL" id="OFSM01000017">
    <property type="protein sequence ID" value="SOY30593.1"/>
    <property type="molecule type" value="Genomic_DNA"/>
</dbReference>
<keyword evidence="3" id="KW-1185">Reference proteome</keyword>
<feature type="domain" description="AAA+ ATPase" evidence="1">
    <location>
        <begin position="1146"/>
        <end position="1291"/>
    </location>
</feature>
<feature type="domain" description="AAA+ ATPase" evidence="1">
    <location>
        <begin position="599"/>
        <end position="753"/>
    </location>
</feature>
<dbReference type="Pfam" id="PF00004">
    <property type="entry name" value="AAA"/>
    <property type="match status" value="1"/>
</dbReference>
<dbReference type="PRINTS" id="PR00300">
    <property type="entry name" value="CLPPROTEASEA"/>
</dbReference>
<dbReference type="PANTHER" id="PTHR23076">
    <property type="entry name" value="METALLOPROTEASE M41 FTSH"/>
    <property type="match status" value="1"/>
</dbReference>
<protein>
    <submittedName>
        <fullName evidence="2">ATP-dependent zinc metalloprotease FtsH</fullName>
        <ecNumber evidence="2">3.4.24.-</ecNumber>
    </submittedName>
</protein>
<keyword evidence="2" id="KW-0378">Hydrolase</keyword>
<dbReference type="GO" id="GO:0030163">
    <property type="term" value="P:protein catabolic process"/>
    <property type="evidence" value="ECO:0007669"/>
    <property type="project" value="TreeGrafter"/>
</dbReference>
<dbReference type="InterPro" id="IPR037219">
    <property type="entry name" value="Peptidase_M41-like"/>
</dbReference>
<dbReference type="InterPro" id="IPR000642">
    <property type="entry name" value="Peptidase_M41"/>
</dbReference>
<dbReference type="InterPro" id="IPR001270">
    <property type="entry name" value="ClpA/B"/>
</dbReference>